<dbReference type="InParanoid" id="A0A0M9UBC7"/>
<dbReference type="Proteomes" id="UP000050502">
    <property type="component" value="Unassembled WGS sequence"/>
</dbReference>
<evidence type="ECO:0000313" key="1">
    <source>
        <dbReference type="EMBL" id="GAP61687.1"/>
    </source>
</evidence>
<evidence type="ECO:0000313" key="4">
    <source>
        <dbReference type="Proteomes" id="UP000050502"/>
    </source>
</evidence>
<evidence type="ECO:0000313" key="2">
    <source>
        <dbReference type="EMBL" id="KPL88484.1"/>
    </source>
</evidence>
<name>A0A0M9UBC7_9CHLR</name>
<dbReference type="AlphaFoldDB" id="A0A0M9UBC7"/>
<sequence length="105" mass="12283">MSSDQNRFPNCRFFHYDYLRGHERMECRLLRKSGYAALWNLKLCETCPVPRILQESTCRHLVLEAEVVRKWGLFPRVKVFAVCSASLQTLDNPLRCPHCEAEEPA</sequence>
<dbReference type="EMBL" id="BBZA01000006">
    <property type="protein sequence ID" value="GAP61687.1"/>
    <property type="molecule type" value="Genomic_DNA"/>
</dbReference>
<dbReference type="EMBL" id="LGKN01000004">
    <property type="protein sequence ID" value="KPL88484.1"/>
    <property type="molecule type" value="Genomic_DNA"/>
</dbReference>
<evidence type="ECO:0000313" key="3">
    <source>
        <dbReference type="Proteomes" id="UP000037784"/>
    </source>
</evidence>
<comment type="caution">
    <text evidence="1">The sequence shown here is derived from an EMBL/GenBank/DDBJ whole genome shotgun (WGS) entry which is preliminary data.</text>
</comment>
<organism evidence="1 3">
    <name type="scientific">Ardenticatena maritima</name>
    <dbReference type="NCBI Taxonomy" id="872965"/>
    <lineage>
        <taxon>Bacteria</taxon>
        <taxon>Bacillati</taxon>
        <taxon>Chloroflexota</taxon>
        <taxon>Ardenticatenia</taxon>
        <taxon>Ardenticatenales</taxon>
        <taxon>Ardenticatenaceae</taxon>
        <taxon>Ardenticatena</taxon>
    </lineage>
</organism>
<dbReference type="Proteomes" id="UP000037784">
    <property type="component" value="Unassembled WGS sequence"/>
</dbReference>
<reference evidence="3" key="3">
    <citation type="submission" date="2015-08" db="EMBL/GenBank/DDBJ databases">
        <title>Draft Genome Sequence of a Heterotrophic Facultative Anaerobic Bacterium Ardenticatena maritima Strain 110S.</title>
        <authorList>
            <person name="Kawaichi S."/>
            <person name="Yoshida T."/>
            <person name="Sako Y."/>
            <person name="Nakamura R."/>
        </authorList>
    </citation>
    <scope>NUCLEOTIDE SEQUENCE [LARGE SCALE GENOMIC DNA]</scope>
    <source>
        <strain evidence="3">110S</strain>
    </source>
</reference>
<keyword evidence="3" id="KW-1185">Reference proteome</keyword>
<dbReference type="RefSeq" id="WP_054491640.1">
    <property type="nucleotide sequence ID" value="NZ_BBZA01000006.1"/>
</dbReference>
<dbReference type="OrthoDB" id="163567at2"/>
<proteinExistence type="predicted"/>
<gene>
    <name evidence="1" type="ORF">ARMA_0110</name>
    <name evidence="2" type="ORF">SE16_06745</name>
</gene>
<accession>A0A0M9UBC7</accession>
<protein>
    <submittedName>
        <fullName evidence="1">Uncharacterized protein</fullName>
    </submittedName>
</protein>
<reference evidence="2 4" key="2">
    <citation type="submission" date="2015-07" db="EMBL/GenBank/DDBJ databases">
        <title>Whole genome sequence of Ardenticatena maritima DSM 23922.</title>
        <authorList>
            <person name="Hemp J."/>
            <person name="Ward L.M."/>
            <person name="Pace L.A."/>
            <person name="Fischer W.W."/>
        </authorList>
    </citation>
    <scope>NUCLEOTIDE SEQUENCE [LARGE SCALE GENOMIC DNA]</scope>
    <source>
        <strain evidence="2 4">110S</strain>
    </source>
</reference>
<reference evidence="1 3" key="1">
    <citation type="journal article" date="2015" name="Genome Announc.">
        <title>Draft Genome Sequence of a Heterotrophic Facultative Anaerobic Thermophilic Bacterium, Ardenticatena maritima Strain 110ST.</title>
        <authorList>
            <person name="Kawaichi S."/>
            <person name="Yoshida T."/>
            <person name="Sako Y."/>
            <person name="Nakamura R."/>
        </authorList>
    </citation>
    <scope>NUCLEOTIDE SEQUENCE [LARGE SCALE GENOMIC DNA]</scope>
    <source>
        <strain evidence="1 3">110S</strain>
    </source>
</reference>